<reference evidence="3" key="1">
    <citation type="submission" date="2014-12" db="EMBL/GenBank/DDBJ databases">
        <title>Genome sequence of Clostridium beijerinckii strain 59B.</title>
        <authorList>
            <person name="Little G.T."/>
            <person name="Minton N.P."/>
        </authorList>
    </citation>
    <scope>NUCLEOTIDE SEQUENCE [LARGE SCALE GENOMIC DNA]</scope>
    <source>
        <strain evidence="3">59B</strain>
    </source>
</reference>
<protein>
    <recommendedName>
        <fullName evidence="1">SnoaL-like domain-containing protein</fullName>
    </recommendedName>
</protein>
<dbReference type="AlphaFoldDB" id="A0A0B5QY90"/>
<dbReference type="Proteomes" id="UP000031866">
    <property type="component" value="Chromosome"/>
</dbReference>
<dbReference type="InterPro" id="IPR037401">
    <property type="entry name" value="SnoaL-like"/>
</dbReference>
<dbReference type="OrthoDB" id="2083380at2"/>
<dbReference type="RefSeq" id="WP_052483040.1">
    <property type="nucleotide sequence ID" value="NZ_CP010086.2"/>
</dbReference>
<feature type="domain" description="SnoaL-like" evidence="1">
    <location>
        <begin position="22"/>
        <end position="123"/>
    </location>
</feature>
<evidence type="ECO:0000313" key="2">
    <source>
        <dbReference type="EMBL" id="AJH01964.1"/>
    </source>
</evidence>
<dbReference type="KEGG" id="cbei:LF65_05449"/>
<name>A0A0B5QY90_CLOBE</name>
<dbReference type="STRING" id="1520.LF65_05449"/>
<gene>
    <name evidence="2" type="ORF">LF65_05449</name>
</gene>
<accession>A0A0B5QY90</accession>
<sequence>MNGKNRDIKSPREIFELAQSMFLNKDLSSFSDLFATDGVLELPFHTKKSMRLVQGRENISSYLATMPATLLRPIGYKSMTIHETSDSEVIIAEYDMYGEVVANGKPFQKRYLQVFKVHNGEIVTLRDYWNPIDTFEILDRLPELCTMLTQK</sequence>
<organism evidence="2 3">
    <name type="scientific">Clostridium beijerinckii</name>
    <name type="common">Clostridium MP</name>
    <dbReference type="NCBI Taxonomy" id="1520"/>
    <lineage>
        <taxon>Bacteria</taxon>
        <taxon>Bacillati</taxon>
        <taxon>Bacillota</taxon>
        <taxon>Clostridia</taxon>
        <taxon>Eubacteriales</taxon>
        <taxon>Clostridiaceae</taxon>
        <taxon>Clostridium</taxon>
    </lineage>
</organism>
<dbReference type="Gene3D" id="3.10.450.50">
    <property type="match status" value="1"/>
</dbReference>
<dbReference type="EMBL" id="CP010086">
    <property type="protein sequence ID" value="AJH01964.1"/>
    <property type="molecule type" value="Genomic_DNA"/>
</dbReference>
<dbReference type="Pfam" id="PF12680">
    <property type="entry name" value="SnoaL_2"/>
    <property type="match status" value="1"/>
</dbReference>
<evidence type="ECO:0000313" key="3">
    <source>
        <dbReference type="Proteomes" id="UP000031866"/>
    </source>
</evidence>
<dbReference type="InterPro" id="IPR032710">
    <property type="entry name" value="NTF2-like_dom_sf"/>
</dbReference>
<proteinExistence type="predicted"/>
<evidence type="ECO:0000259" key="1">
    <source>
        <dbReference type="Pfam" id="PF12680"/>
    </source>
</evidence>
<dbReference type="SUPFAM" id="SSF54427">
    <property type="entry name" value="NTF2-like"/>
    <property type="match status" value="1"/>
</dbReference>